<comment type="caution">
    <text evidence="9">The sequence shown here is derived from an EMBL/GenBank/DDBJ whole genome shotgun (WGS) entry which is preliminary data.</text>
</comment>
<keyword evidence="7 8" id="KW-0472">Membrane</keyword>
<keyword evidence="3" id="KW-0813">Transport</keyword>
<reference evidence="9 10" key="1">
    <citation type="submission" date="2023-08" db="EMBL/GenBank/DDBJ databases">
        <title>Functional and genomic diversity of the sorghum phyllosphere microbiome.</title>
        <authorList>
            <person name="Shade A."/>
        </authorList>
    </citation>
    <scope>NUCLEOTIDE SEQUENCE [LARGE SCALE GENOMIC DNA]</scope>
    <source>
        <strain evidence="9 10">SORGH_AS_0445</strain>
    </source>
</reference>
<accession>A0ABU1HUD5</accession>
<evidence type="ECO:0000256" key="4">
    <source>
        <dbReference type="ARBA" id="ARBA00022475"/>
    </source>
</evidence>
<evidence type="ECO:0000313" key="10">
    <source>
        <dbReference type="Proteomes" id="UP001249291"/>
    </source>
</evidence>
<dbReference type="Pfam" id="PF01925">
    <property type="entry name" value="TauE"/>
    <property type="match status" value="1"/>
</dbReference>
<feature type="transmembrane region" description="Helical" evidence="8">
    <location>
        <begin position="162"/>
        <end position="181"/>
    </location>
</feature>
<dbReference type="Proteomes" id="UP001249291">
    <property type="component" value="Unassembled WGS sequence"/>
</dbReference>
<evidence type="ECO:0000313" key="9">
    <source>
        <dbReference type="EMBL" id="MDR6143658.1"/>
    </source>
</evidence>
<feature type="transmembrane region" description="Helical" evidence="8">
    <location>
        <begin position="34"/>
        <end position="61"/>
    </location>
</feature>
<dbReference type="RefSeq" id="WP_079112021.1">
    <property type="nucleotide sequence ID" value="NZ_CP019892.1"/>
</dbReference>
<comment type="similarity">
    <text evidence="2 8">Belongs to the 4-toluene sulfonate uptake permease (TSUP) (TC 2.A.102) family.</text>
</comment>
<dbReference type="InterPro" id="IPR002781">
    <property type="entry name" value="TM_pro_TauE-like"/>
</dbReference>
<evidence type="ECO:0000256" key="2">
    <source>
        <dbReference type="ARBA" id="ARBA00009142"/>
    </source>
</evidence>
<feature type="transmembrane region" description="Helical" evidence="8">
    <location>
        <begin position="219"/>
        <end position="238"/>
    </location>
</feature>
<dbReference type="EMBL" id="JAVIZQ010000001">
    <property type="protein sequence ID" value="MDR6143658.1"/>
    <property type="molecule type" value="Genomic_DNA"/>
</dbReference>
<evidence type="ECO:0000256" key="5">
    <source>
        <dbReference type="ARBA" id="ARBA00022692"/>
    </source>
</evidence>
<evidence type="ECO:0000256" key="3">
    <source>
        <dbReference type="ARBA" id="ARBA00022448"/>
    </source>
</evidence>
<keyword evidence="10" id="KW-1185">Reference proteome</keyword>
<protein>
    <recommendedName>
        <fullName evidence="8">Probable membrane transporter protein</fullName>
    </recommendedName>
</protein>
<evidence type="ECO:0000256" key="1">
    <source>
        <dbReference type="ARBA" id="ARBA00004651"/>
    </source>
</evidence>
<keyword evidence="5 8" id="KW-0812">Transmembrane</keyword>
<dbReference type="PANTHER" id="PTHR30269">
    <property type="entry name" value="TRANSMEMBRANE PROTEIN YFCA"/>
    <property type="match status" value="1"/>
</dbReference>
<sequence>MTVLEFTLLGAVILAAACMQGSIGFGMGMLAAPFIALIDATLLPVLVIMLAMVVTLIVVVMDRAALDLRGAGWALAGRVPGTVVGAGLVAVMSATALSWAVAGVVLLGVVMSLRGWHPRVTRTTQAVAGALSGLMGTTTSVGGTPMAIIWQGSEGPRLRGTMSAFFLVGSSLSLVALFLWGAVPAHALATAAWMAPFAVGGVVLSRFVNRFLNRRRTRAIALGASALGAVTLIVTRLVEMF</sequence>
<organism evidence="9 10">
    <name type="scientific">Microbacterium foliorum</name>
    <dbReference type="NCBI Taxonomy" id="104336"/>
    <lineage>
        <taxon>Bacteria</taxon>
        <taxon>Bacillati</taxon>
        <taxon>Actinomycetota</taxon>
        <taxon>Actinomycetes</taxon>
        <taxon>Micrococcales</taxon>
        <taxon>Microbacteriaceae</taxon>
        <taxon>Microbacterium</taxon>
    </lineage>
</organism>
<dbReference type="PANTHER" id="PTHR30269:SF37">
    <property type="entry name" value="MEMBRANE TRANSPORTER PROTEIN"/>
    <property type="match status" value="1"/>
</dbReference>
<keyword evidence="6 8" id="KW-1133">Transmembrane helix</keyword>
<feature type="transmembrane region" description="Helical" evidence="8">
    <location>
        <begin position="82"/>
        <end position="107"/>
    </location>
</feature>
<evidence type="ECO:0000256" key="7">
    <source>
        <dbReference type="ARBA" id="ARBA00023136"/>
    </source>
</evidence>
<comment type="subcellular location">
    <subcellularLocation>
        <location evidence="1 8">Cell membrane</location>
        <topology evidence="1 8">Multi-pass membrane protein</topology>
    </subcellularLocation>
</comment>
<keyword evidence="4 8" id="KW-1003">Cell membrane</keyword>
<dbReference type="InterPro" id="IPR052017">
    <property type="entry name" value="TSUP"/>
</dbReference>
<proteinExistence type="inferred from homology"/>
<gene>
    <name evidence="9" type="ORF">QE375_003212</name>
</gene>
<name>A0ABU1HUD5_9MICO</name>
<evidence type="ECO:0000256" key="8">
    <source>
        <dbReference type="RuleBase" id="RU363041"/>
    </source>
</evidence>
<evidence type="ECO:0000256" key="6">
    <source>
        <dbReference type="ARBA" id="ARBA00022989"/>
    </source>
</evidence>
<feature type="transmembrane region" description="Helical" evidence="8">
    <location>
        <begin position="127"/>
        <end position="150"/>
    </location>
</feature>
<feature type="transmembrane region" description="Helical" evidence="8">
    <location>
        <begin position="187"/>
        <end position="207"/>
    </location>
</feature>